<proteinExistence type="predicted"/>
<reference evidence="2 3" key="1">
    <citation type="submission" date="2019-03" db="EMBL/GenBank/DDBJ databases">
        <title>Complete Genome Sequence of Allofrancisella frigidaquae Strain SYSU 10HL1970 Isolated from Water-Cooling Systems in China.</title>
        <authorList>
            <person name="Ohrman C."/>
            <person name="Uneklint I."/>
            <person name="Sjodin A."/>
        </authorList>
    </citation>
    <scope>NUCLEOTIDE SEQUENCE [LARGE SCALE GENOMIC DNA]</scope>
    <source>
        <strain evidence="2 3">SYSU 10HL1970</strain>
    </source>
</reference>
<dbReference type="CDD" id="cd04301">
    <property type="entry name" value="NAT_SF"/>
    <property type="match status" value="1"/>
</dbReference>
<dbReference type="Proteomes" id="UP000503320">
    <property type="component" value="Chromosome"/>
</dbReference>
<dbReference type="InterPro" id="IPR016181">
    <property type="entry name" value="Acyl_CoA_acyltransferase"/>
</dbReference>
<organism evidence="2 3">
    <name type="scientific">Allofrancisella frigidaquae</name>
    <dbReference type="NCBI Taxonomy" id="1085644"/>
    <lineage>
        <taxon>Bacteria</taxon>
        <taxon>Pseudomonadati</taxon>
        <taxon>Pseudomonadota</taxon>
        <taxon>Gammaproteobacteria</taxon>
        <taxon>Thiotrichales</taxon>
        <taxon>Francisellaceae</taxon>
        <taxon>Allofrancisella</taxon>
    </lineage>
</organism>
<dbReference type="Pfam" id="PF00583">
    <property type="entry name" value="Acetyltransf_1"/>
    <property type="match status" value="1"/>
</dbReference>
<dbReference type="AlphaFoldDB" id="A0A6M3HTZ9"/>
<gene>
    <name evidence="2" type="ORF">E3E15_04610</name>
</gene>
<dbReference type="PROSITE" id="PS51186">
    <property type="entry name" value="GNAT"/>
    <property type="match status" value="1"/>
</dbReference>
<evidence type="ECO:0000313" key="3">
    <source>
        <dbReference type="Proteomes" id="UP000503320"/>
    </source>
</evidence>
<protein>
    <submittedName>
        <fullName evidence="2">GNAT family N-acetyltransferase</fullName>
    </submittedName>
</protein>
<dbReference type="InterPro" id="IPR000182">
    <property type="entry name" value="GNAT_dom"/>
</dbReference>
<dbReference type="GO" id="GO:0016747">
    <property type="term" value="F:acyltransferase activity, transferring groups other than amino-acyl groups"/>
    <property type="evidence" value="ECO:0007669"/>
    <property type="project" value="InterPro"/>
</dbReference>
<keyword evidence="3" id="KW-1185">Reference proteome</keyword>
<dbReference type="RefSeq" id="WP_172106768.1">
    <property type="nucleotide sequence ID" value="NZ_CP038017.1"/>
</dbReference>
<sequence length="145" mass="16770">MQILVLDESYCNQVINLIRKTDNYINWSDKQIFESFNNNGLVFGVLQGDYLRAVAIFNYILDVAELLYICVDKNNQSAGLGYELLGTGIQELKLKGIKELFLEVDVKNFKAIKLYEKIGFKCISRRKNYYVYKDGNISDALIYQL</sequence>
<dbReference type="KEGG" id="afri:E3E15_04610"/>
<dbReference type="SUPFAM" id="SSF55729">
    <property type="entry name" value="Acyl-CoA N-acyltransferases (Nat)"/>
    <property type="match status" value="1"/>
</dbReference>
<feature type="domain" description="N-acetyltransferase" evidence="1">
    <location>
        <begin position="1"/>
        <end position="145"/>
    </location>
</feature>
<dbReference type="EMBL" id="CP038017">
    <property type="protein sequence ID" value="QIV94675.1"/>
    <property type="molecule type" value="Genomic_DNA"/>
</dbReference>
<dbReference type="Gene3D" id="3.40.630.30">
    <property type="match status" value="1"/>
</dbReference>
<name>A0A6M3HTZ9_9GAMM</name>
<accession>A0A6M3HTZ9</accession>
<evidence type="ECO:0000313" key="2">
    <source>
        <dbReference type="EMBL" id="QIV94675.1"/>
    </source>
</evidence>
<keyword evidence="2" id="KW-0808">Transferase</keyword>
<evidence type="ECO:0000259" key="1">
    <source>
        <dbReference type="PROSITE" id="PS51186"/>
    </source>
</evidence>